<sequence length="67" mass="7519">MPDTNWKPIKEAARGIGPMLLRVGSSTDDPFFVGYQDPDSGRWFDQENREVTPQWFCLVPAFDGAAS</sequence>
<dbReference type="EMBL" id="WQNE01000020">
    <property type="protein sequence ID" value="MVT75882.1"/>
    <property type="molecule type" value="Genomic_DNA"/>
</dbReference>
<organism evidence="1 2">
    <name type="scientific">Bradyrhizobium cajani</name>
    <dbReference type="NCBI Taxonomy" id="1928661"/>
    <lineage>
        <taxon>Bacteria</taxon>
        <taxon>Pseudomonadati</taxon>
        <taxon>Pseudomonadota</taxon>
        <taxon>Alphaproteobacteria</taxon>
        <taxon>Hyphomicrobiales</taxon>
        <taxon>Nitrobacteraceae</taxon>
        <taxon>Bradyrhizobium</taxon>
    </lineage>
</organism>
<accession>A0A844TKK0</accession>
<dbReference type="Proteomes" id="UP000449969">
    <property type="component" value="Unassembled WGS sequence"/>
</dbReference>
<evidence type="ECO:0000313" key="2">
    <source>
        <dbReference type="Proteomes" id="UP000449969"/>
    </source>
</evidence>
<dbReference type="RefSeq" id="WP_157331870.1">
    <property type="nucleotide sequence ID" value="NZ_JANADL010000018.1"/>
</dbReference>
<protein>
    <recommendedName>
        <fullName evidence="3">DUF551 domain-containing protein</fullName>
    </recommendedName>
</protein>
<evidence type="ECO:0000313" key="1">
    <source>
        <dbReference type="EMBL" id="MVT75882.1"/>
    </source>
</evidence>
<proteinExistence type="predicted"/>
<gene>
    <name evidence="1" type="ORF">GPL20_23025</name>
</gene>
<evidence type="ECO:0008006" key="3">
    <source>
        <dbReference type="Google" id="ProtNLM"/>
    </source>
</evidence>
<reference evidence="1 2" key="1">
    <citation type="submission" date="2019-12" db="EMBL/GenBank/DDBJ databases">
        <title>Draft genome sequences Bradyrhizobium cajani AMBPC1010, Bradyrhizobium pachyrhizi AMBPC1040 and Bradyrhizobium yuanmingense ALSPC3051, three plant growth promoting strains isolated from nodules of Cajanus cajan L. in Dominican Republic.</title>
        <authorList>
            <person name="Flores-Felix J.D."/>
            <person name="Araujo J."/>
            <person name="Diaz-Alcantara C."/>
            <person name="Gonzalez-Andres F."/>
            <person name="Velazquez E."/>
        </authorList>
    </citation>
    <scope>NUCLEOTIDE SEQUENCE [LARGE SCALE GENOMIC DNA]</scope>
    <source>
        <strain evidence="1 2">1010</strain>
    </source>
</reference>
<dbReference type="OrthoDB" id="8253887at2"/>
<comment type="caution">
    <text evidence="1">The sequence shown here is derived from an EMBL/GenBank/DDBJ whole genome shotgun (WGS) entry which is preliminary data.</text>
</comment>
<keyword evidence="2" id="KW-1185">Reference proteome</keyword>
<dbReference type="AlphaFoldDB" id="A0A844TKK0"/>
<name>A0A844TKK0_9BRAD</name>